<dbReference type="InterPro" id="IPR030827">
    <property type="entry name" value="Myo_inos_IolG"/>
</dbReference>
<keyword evidence="6" id="KW-1185">Reference proteome</keyword>
<dbReference type="Pfam" id="PF22725">
    <property type="entry name" value="GFO_IDH_MocA_C3"/>
    <property type="match status" value="1"/>
</dbReference>
<evidence type="ECO:0000259" key="3">
    <source>
        <dbReference type="Pfam" id="PF01408"/>
    </source>
</evidence>
<organism evidence="5 6">
    <name type="scientific">Cyanidium caldarium</name>
    <name type="common">Red alga</name>
    <dbReference type="NCBI Taxonomy" id="2771"/>
    <lineage>
        <taxon>Eukaryota</taxon>
        <taxon>Rhodophyta</taxon>
        <taxon>Bangiophyceae</taxon>
        <taxon>Cyanidiales</taxon>
        <taxon>Cyanidiaceae</taxon>
        <taxon>Cyanidium</taxon>
    </lineage>
</organism>
<evidence type="ECO:0008006" key="7">
    <source>
        <dbReference type="Google" id="ProtNLM"/>
    </source>
</evidence>
<dbReference type="Pfam" id="PF01408">
    <property type="entry name" value="GFO_IDH_MocA"/>
    <property type="match status" value="1"/>
</dbReference>
<evidence type="ECO:0000259" key="4">
    <source>
        <dbReference type="Pfam" id="PF22725"/>
    </source>
</evidence>
<dbReference type="Gene3D" id="3.30.360.10">
    <property type="entry name" value="Dihydrodipicolinate Reductase, domain 2"/>
    <property type="match status" value="1"/>
</dbReference>
<dbReference type="InterPro" id="IPR055170">
    <property type="entry name" value="GFO_IDH_MocA-like_dom"/>
</dbReference>
<comment type="similarity">
    <text evidence="1">Belongs to the Gfo/Idh/MocA family.</text>
</comment>
<dbReference type="EMBL" id="JANCYW010000009">
    <property type="protein sequence ID" value="KAK4536715.1"/>
    <property type="molecule type" value="Genomic_DNA"/>
</dbReference>
<protein>
    <recommendedName>
        <fullName evidence="7">Inositol 2-dehydrogenase</fullName>
    </recommendedName>
</protein>
<dbReference type="PANTHER" id="PTHR42840">
    <property type="entry name" value="NAD(P)-BINDING ROSSMANN-FOLD SUPERFAMILY PROTEIN-RELATED"/>
    <property type="match status" value="1"/>
</dbReference>
<feature type="domain" description="Gfo/Idh/MocA-like oxidoreductase N-terminal" evidence="3">
    <location>
        <begin position="55"/>
        <end position="173"/>
    </location>
</feature>
<name>A0AAV9IX99_CYACA</name>
<dbReference type="Gene3D" id="3.40.50.720">
    <property type="entry name" value="NAD(P)-binding Rossmann-like Domain"/>
    <property type="match status" value="1"/>
</dbReference>
<dbReference type="NCBIfam" id="TIGR04380">
    <property type="entry name" value="myo_inos_iolG"/>
    <property type="match status" value="1"/>
</dbReference>
<dbReference type="SUPFAM" id="SSF55347">
    <property type="entry name" value="Glyceraldehyde-3-phosphate dehydrogenase-like, C-terminal domain"/>
    <property type="match status" value="1"/>
</dbReference>
<proteinExistence type="inferred from homology"/>
<evidence type="ECO:0000256" key="1">
    <source>
        <dbReference type="ARBA" id="ARBA00010928"/>
    </source>
</evidence>
<keyword evidence="2" id="KW-0560">Oxidoreductase</keyword>
<evidence type="ECO:0000256" key="2">
    <source>
        <dbReference type="ARBA" id="ARBA00023002"/>
    </source>
</evidence>
<accession>A0AAV9IX99</accession>
<dbReference type="InterPro" id="IPR000683">
    <property type="entry name" value="Gfo/Idh/MocA-like_OxRdtase_N"/>
</dbReference>
<reference evidence="5 6" key="1">
    <citation type="submission" date="2022-07" db="EMBL/GenBank/DDBJ databases">
        <title>Genome-wide signatures of adaptation to extreme environments.</title>
        <authorList>
            <person name="Cho C.H."/>
            <person name="Yoon H.S."/>
        </authorList>
    </citation>
    <scope>NUCLEOTIDE SEQUENCE [LARGE SCALE GENOMIC DNA]</scope>
    <source>
        <strain evidence="5 6">DBV 063 E5</strain>
    </source>
</reference>
<dbReference type="PANTHER" id="PTHR42840:SF3">
    <property type="entry name" value="BINDING ROSSMANN FOLD OXIDOREDUCTASE, PUTATIVE (AFU_ORTHOLOGUE AFUA_2G10240)-RELATED"/>
    <property type="match status" value="1"/>
</dbReference>
<dbReference type="AlphaFoldDB" id="A0AAV9IX99"/>
<comment type="caution">
    <text evidence="5">The sequence shown here is derived from an EMBL/GenBank/DDBJ whole genome shotgun (WGS) entry which is preliminary data.</text>
</comment>
<dbReference type="InterPro" id="IPR036291">
    <property type="entry name" value="NAD(P)-bd_dom_sf"/>
</dbReference>
<gene>
    <name evidence="5" type="ORF">CDCA_CDCA09G2740</name>
</gene>
<dbReference type="SUPFAM" id="SSF51735">
    <property type="entry name" value="NAD(P)-binding Rossmann-fold domains"/>
    <property type="match status" value="1"/>
</dbReference>
<dbReference type="Proteomes" id="UP001301350">
    <property type="component" value="Unassembled WGS sequence"/>
</dbReference>
<sequence length="391" mass="41972">MVYGVIGRALAAGRRGFSAGATIAAVQPVARRCTSVTVPSGLLRCWSSVSASSTVNVGIIGAGRIGQVHSETLSQLPNARCVHIADFVESAAKAAATKFNIPRVSTDYRKILEDKEVHAVFICSPSSLHTEQIKAAAAVGKHIFCEKPLAVTLAEADDVIATVEKAGVKMMLAFQRRFDPFFSAAQAAIARGDIGEPYTFKLTSRDPAPPPIDYLKMSGGQANDQAIHDFDVARFMMNGGECTEVFTAGACRIDPKIASEAGDTDVMLIMLKFDNGAFGTIEVSRACAFGYDQRVEVFGSKGQVSFGNAYPNDVLVEDSASVRRAAMPYSFFMDRYKSAYRNEVSAFVECILNNTAPPTTARDGKAAMVLARAAKRSLLEGRPVKTSEIRE</sequence>
<evidence type="ECO:0000313" key="6">
    <source>
        <dbReference type="Proteomes" id="UP001301350"/>
    </source>
</evidence>
<dbReference type="GO" id="GO:0016491">
    <property type="term" value="F:oxidoreductase activity"/>
    <property type="evidence" value="ECO:0007669"/>
    <property type="project" value="UniProtKB-KW"/>
</dbReference>
<dbReference type="GO" id="GO:0000166">
    <property type="term" value="F:nucleotide binding"/>
    <property type="evidence" value="ECO:0007669"/>
    <property type="project" value="InterPro"/>
</dbReference>
<evidence type="ECO:0000313" key="5">
    <source>
        <dbReference type="EMBL" id="KAK4536715.1"/>
    </source>
</evidence>
<feature type="domain" description="GFO/IDH/MocA-like oxidoreductase" evidence="4">
    <location>
        <begin position="183"/>
        <end position="304"/>
    </location>
</feature>